<comment type="caution">
    <text evidence="2">The sequence shown here is derived from an EMBL/GenBank/DDBJ whole genome shotgun (WGS) entry which is preliminary data.</text>
</comment>
<sequence>MDFSVKNPFVLHFKLLHHLSSALPPSLMLGKSLGGFSVVCCWPWPVSPSLLCFCRHADPRPSSSSSRKVSGNPSCLTQDELRA</sequence>
<evidence type="ECO:0000313" key="3">
    <source>
        <dbReference type="Proteomes" id="UP001396334"/>
    </source>
</evidence>
<proteinExistence type="predicted"/>
<evidence type="ECO:0000256" key="1">
    <source>
        <dbReference type="SAM" id="MobiDB-lite"/>
    </source>
</evidence>
<protein>
    <submittedName>
        <fullName evidence="2">Uncharacterized protein</fullName>
    </submittedName>
</protein>
<evidence type="ECO:0000313" key="2">
    <source>
        <dbReference type="EMBL" id="KAK9004464.1"/>
    </source>
</evidence>
<name>A0ABR2QV98_9ROSI</name>
<reference evidence="2 3" key="1">
    <citation type="journal article" date="2024" name="G3 (Bethesda)">
        <title>Genome assembly of Hibiscus sabdariffa L. provides insights into metabolisms of medicinal natural products.</title>
        <authorList>
            <person name="Kim T."/>
        </authorList>
    </citation>
    <scope>NUCLEOTIDE SEQUENCE [LARGE SCALE GENOMIC DNA]</scope>
    <source>
        <strain evidence="2">TK-2024</strain>
        <tissue evidence="2">Old leaves</tissue>
    </source>
</reference>
<feature type="compositionally biased region" description="Polar residues" evidence="1">
    <location>
        <begin position="68"/>
        <end position="77"/>
    </location>
</feature>
<keyword evidence="3" id="KW-1185">Reference proteome</keyword>
<gene>
    <name evidence="2" type="ORF">V6N11_002264</name>
</gene>
<organism evidence="2 3">
    <name type="scientific">Hibiscus sabdariffa</name>
    <name type="common">roselle</name>
    <dbReference type="NCBI Taxonomy" id="183260"/>
    <lineage>
        <taxon>Eukaryota</taxon>
        <taxon>Viridiplantae</taxon>
        <taxon>Streptophyta</taxon>
        <taxon>Embryophyta</taxon>
        <taxon>Tracheophyta</taxon>
        <taxon>Spermatophyta</taxon>
        <taxon>Magnoliopsida</taxon>
        <taxon>eudicotyledons</taxon>
        <taxon>Gunneridae</taxon>
        <taxon>Pentapetalae</taxon>
        <taxon>rosids</taxon>
        <taxon>malvids</taxon>
        <taxon>Malvales</taxon>
        <taxon>Malvaceae</taxon>
        <taxon>Malvoideae</taxon>
        <taxon>Hibiscus</taxon>
    </lineage>
</organism>
<feature type="region of interest" description="Disordered" evidence="1">
    <location>
        <begin position="58"/>
        <end position="83"/>
    </location>
</feature>
<dbReference type="Proteomes" id="UP001396334">
    <property type="component" value="Unassembled WGS sequence"/>
</dbReference>
<accession>A0ABR2QV98</accession>
<dbReference type="EMBL" id="JBBPBN010000031">
    <property type="protein sequence ID" value="KAK9004464.1"/>
    <property type="molecule type" value="Genomic_DNA"/>
</dbReference>